<dbReference type="PANTHER" id="PTHR33112">
    <property type="entry name" value="DOMAIN PROTEIN, PUTATIVE-RELATED"/>
    <property type="match status" value="1"/>
</dbReference>
<gene>
    <name evidence="2" type="ORF">GTA08_BOTSDO01459</name>
</gene>
<accession>A0A8H4JA67</accession>
<organism evidence="2 3">
    <name type="scientific">Botryosphaeria dothidea</name>
    <dbReference type="NCBI Taxonomy" id="55169"/>
    <lineage>
        <taxon>Eukaryota</taxon>
        <taxon>Fungi</taxon>
        <taxon>Dikarya</taxon>
        <taxon>Ascomycota</taxon>
        <taxon>Pezizomycotina</taxon>
        <taxon>Dothideomycetes</taxon>
        <taxon>Dothideomycetes incertae sedis</taxon>
        <taxon>Botryosphaeriales</taxon>
        <taxon>Botryosphaeriaceae</taxon>
        <taxon>Botryosphaeria</taxon>
    </lineage>
</organism>
<dbReference type="Pfam" id="PF06985">
    <property type="entry name" value="HET"/>
    <property type="match status" value="1"/>
</dbReference>
<dbReference type="Proteomes" id="UP000572817">
    <property type="component" value="Unassembled WGS sequence"/>
</dbReference>
<dbReference type="PANTHER" id="PTHR33112:SF9">
    <property type="entry name" value="HETEROKARYON INCOMPATIBILITY DOMAIN-CONTAINING PROTEIN"/>
    <property type="match status" value="1"/>
</dbReference>
<dbReference type="EMBL" id="WWBZ02000001">
    <property type="protein sequence ID" value="KAF4314572.1"/>
    <property type="molecule type" value="Genomic_DNA"/>
</dbReference>
<dbReference type="OrthoDB" id="2958217at2759"/>
<reference evidence="2" key="1">
    <citation type="submission" date="2020-04" db="EMBL/GenBank/DDBJ databases">
        <title>Genome Assembly and Annotation of Botryosphaeria dothidea sdau 11-99, a Latent Pathogen of Apple Fruit Ring Rot in China.</title>
        <authorList>
            <person name="Yu C."/>
            <person name="Diao Y."/>
            <person name="Lu Q."/>
            <person name="Zhao J."/>
            <person name="Cui S."/>
            <person name="Peng C."/>
            <person name="He B."/>
            <person name="Liu H."/>
        </authorList>
    </citation>
    <scope>NUCLEOTIDE SEQUENCE [LARGE SCALE GENOMIC DNA]</scope>
    <source>
        <strain evidence="2">Sdau11-99</strain>
    </source>
</reference>
<sequence length="562" mass="63567">MHMLIVIFWIGNEDPITKDFWLVPTQHPGAYAYEQHPSVKVVYTHHVEENTGSEACRALMRKWVEYCVKHDPCPLPTEDTVQLPTRVIDVGHHGDTQMHLHITKDSDVQHGRYMTLSHRWGKVNLPKCTKSKLGELQKGFDVSALPTTFRDAIEVTRSFGIRFLWIDSLCILQDSAEDWVQEAGMMGDVYHDCFVNIAATAAQDSDGDLWNFEIELAVVNTRGWVAQERLFSPRILHFGSNQLWWKCTARAACEMSPGGDPDFSAGPQLRPWKHLADCFSASEPTPISEMTKLQRYRRWRAWWDFVEAYTTRDFTFTSDKLIAVSAVAKAMIRQHAAGNEEYLAGLWRWWLELDLYWLVFYDKDITSSKKTFRPNPDDTWRAPSWSWASVDGPVWRSSIGPNGDAASLIRILSTGVAPLHGSGRTGLLKAASLTIECRIFHADWVLSPLSDSSRDGDRIESANGNRIITGSLNFDNLNLASAMTGSGRTRVACMPGAYIFDSSGDLTRKDFVHGLVLESVPNTVHQFRRTGQFFVNTGVDDLYKFVGEERLEDMGVTKIVLL</sequence>
<name>A0A8H4JA67_9PEZI</name>
<feature type="domain" description="Heterokaryon incompatibility" evidence="1">
    <location>
        <begin position="113"/>
        <end position="207"/>
    </location>
</feature>
<protein>
    <submittedName>
        <fullName evidence="2">Heterokaryon incompatibility protein</fullName>
    </submittedName>
</protein>
<comment type="caution">
    <text evidence="2">The sequence shown here is derived from an EMBL/GenBank/DDBJ whole genome shotgun (WGS) entry which is preliminary data.</text>
</comment>
<evidence type="ECO:0000313" key="2">
    <source>
        <dbReference type="EMBL" id="KAF4314572.1"/>
    </source>
</evidence>
<evidence type="ECO:0000313" key="3">
    <source>
        <dbReference type="Proteomes" id="UP000572817"/>
    </source>
</evidence>
<keyword evidence="3" id="KW-1185">Reference proteome</keyword>
<evidence type="ECO:0000259" key="1">
    <source>
        <dbReference type="Pfam" id="PF06985"/>
    </source>
</evidence>
<proteinExistence type="predicted"/>
<dbReference type="AlphaFoldDB" id="A0A8H4JA67"/>
<dbReference type="InterPro" id="IPR010730">
    <property type="entry name" value="HET"/>
</dbReference>